<proteinExistence type="predicted"/>
<protein>
    <recommendedName>
        <fullName evidence="4">YncE family protein</fullName>
    </recommendedName>
</protein>
<dbReference type="SUPFAM" id="SSF51004">
    <property type="entry name" value="C-terminal (heme d1) domain of cytochrome cd1-nitrite reductase"/>
    <property type="match status" value="1"/>
</dbReference>
<feature type="signal peptide" evidence="1">
    <location>
        <begin position="1"/>
        <end position="20"/>
    </location>
</feature>
<organism evidence="2 3">
    <name type="scientific">Sphingomonas lycopersici</name>
    <dbReference type="NCBI Taxonomy" id="2951807"/>
    <lineage>
        <taxon>Bacteria</taxon>
        <taxon>Pseudomonadati</taxon>
        <taxon>Pseudomonadota</taxon>
        <taxon>Alphaproteobacteria</taxon>
        <taxon>Sphingomonadales</taxon>
        <taxon>Sphingomonadaceae</taxon>
        <taxon>Sphingomonas</taxon>
    </lineage>
</organism>
<dbReference type="PANTHER" id="PTHR47197">
    <property type="entry name" value="PROTEIN NIRF"/>
    <property type="match status" value="1"/>
</dbReference>
<feature type="chain" id="PRO_5041457034" description="YncE family protein" evidence="1">
    <location>
        <begin position="21"/>
        <end position="329"/>
    </location>
</feature>
<gene>
    <name evidence="2" type="ORF">NEE01_05415</name>
</gene>
<evidence type="ECO:0008006" key="4">
    <source>
        <dbReference type="Google" id="ProtNLM"/>
    </source>
</evidence>
<dbReference type="RefSeq" id="WP_265268160.1">
    <property type="nucleotide sequence ID" value="NZ_JANFAV010000002.1"/>
</dbReference>
<keyword evidence="1" id="KW-0732">Signal</keyword>
<evidence type="ECO:0000256" key="1">
    <source>
        <dbReference type="SAM" id="SignalP"/>
    </source>
</evidence>
<sequence>MFRTITFALAGLAVATAADAQSYRMQPAIPVPGDGGWDYATVDPLARKLYVAHNDAVAVIDLATMRAAAPLGPVAHSHAVVPLATRELAVTSGSDDSVRFFDPARGTQSAGVAVDRKPDAAIVDPGTGHLLTMNAAAGTVAEIDVTAHRVVRTIRVKPGLEYPAIRGRTLYINNEDANEIEVVDLAQGTAGKPIALPGCEGPTGLGLDAPHARLVSACGNGVAAVVDLATGTLAQRVPIGRGPDAVMIDARRKVALIPAGRDGTLDVLDLSAARVTPKAKIKTAPGARTGAVDPVTGMVYLPTATLVASQGKRPGAAPGTFHILVLKPN</sequence>
<dbReference type="InterPro" id="IPR051200">
    <property type="entry name" value="Host-pathogen_enzymatic-act"/>
</dbReference>
<dbReference type="AlphaFoldDB" id="A0AA41Z7E7"/>
<comment type="caution">
    <text evidence="2">The sequence shown here is derived from an EMBL/GenBank/DDBJ whole genome shotgun (WGS) entry which is preliminary data.</text>
</comment>
<accession>A0AA41Z7E7</accession>
<dbReference type="EMBL" id="JANFAV010000002">
    <property type="protein sequence ID" value="MCW6534222.1"/>
    <property type="molecule type" value="Genomic_DNA"/>
</dbReference>
<dbReference type="PANTHER" id="PTHR47197:SF3">
    <property type="entry name" value="DIHYDRO-HEME D1 DEHYDROGENASE"/>
    <property type="match status" value="1"/>
</dbReference>
<dbReference type="Gene3D" id="2.130.10.10">
    <property type="entry name" value="YVTN repeat-like/Quinoprotein amine dehydrogenase"/>
    <property type="match status" value="1"/>
</dbReference>
<evidence type="ECO:0000313" key="3">
    <source>
        <dbReference type="Proteomes" id="UP001165565"/>
    </source>
</evidence>
<reference evidence="2" key="1">
    <citation type="submission" date="2022-06" db="EMBL/GenBank/DDBJ databases">
        <title>Sphingomonas sp. nov. isolated from rhizosphere soil of tomato.</title>
        <authorList>
            <person name="Dong H."/>
            <person name="Gao R."/>
        </authorList>
    </citation>
    <scope>NUCLEOTIDE SEQUENCE</scope>
    <source>
        <strain evidence="2">MMSM24</strain>
    </source>
</reference>
<evidence type="ECO:0000313" key="2">
    <source>
        <dbReference type="EMBL" id="MCW6534222.1"/>
    </source>
</evidence>
<keyword evidence="3" id="KW-1185">Reference proteome</keyword>
<dbReference type="InterPro" id="IPR015943">
    <property type="entry name" value="WD40/YVTN_repeat-like_dom_sf"/>
</dbReference>
<name>A0AA41Z7E7_9SPHN</name>
<dbReference type="InterPro" id="IPR011048">
    <property type="entry name" value="Haem_d1_sf"/>
</dbReference>
<dbReference type="Proteomes" id="UP001165565">
    <property type="component" value="Unassembled WGS sequence"/>
</dbReference>